<dbReference type="Pfam" id="PF08113">
    <property type="entry name" value="CoxIIa"/>
    <property type="match status" value="1"/>
</dbReference>
<organism evidence="2 3">
    <name type="scientific">Paenibacillus sambharensis</name>
    <dbReference type="NCBI Taxonomy" id="1803190"/>
    <lineage>
        <taxon>Bacteria</taxon>
        <taxon>Bacillati</taxon>
        <taxon>Bacillota</taxon>
        <taxon>Bacilli</taxon>
        <taxon>Bacillales</taxon>
        <taxon>Paenibacillaceae</taxon>
        <taxon>Paenibacillus</taxon>
    </lineage>
</organism>
<dbReference type="EMBL" id="QKRB01000045">
    <property type="protein sequence ID" value="PZD95120.1"/>
    <property type="molecule type" value="Genomic_DNA"/>
</dbReference>
<dbReference type="InterPro" id="IPR012538">
    <property type="entry name" value="Cyt_c_oxidase_su2a"/>
</dbReference>
<evidence type="ECO:0000313" key="3">
    <source>
        <dbReference type="Proteomes" id="UP000249522"/>
    </source>
</evidence>
<feature type="transmembrane region" description="Helical" evidence="1">
    <location>
        <begin position="12"/>
        <end position="35"/>
    </location>
</feature>
<dbReference type="Proteomes" id="UP000249522">
    <property type="component" value="Unassembled WGS sequence"/>
</dbReference>
<name>A0A2W1LAF5_9BACL</name>
<proteinExistence type="predicted"/>
<keyword evidence="1" id="KW-0472">Membrane</keyword>
<protein>
    <submittedName>
        <fullName evidence="2">Cytochrome c oxidase subunit 2A</fullName>
    </submittedName>
</protein>
<dbReference type="RefSeq" id="WP_111147420.1">
    <property type="nucleotide sequence ID" value="NZ_QKRB01000045.1"/>
</dbReference>
<sequence length="37" mass="4055">MKQNQEPQLKGTLAAVLVLAVILAASWTAVFVLFINR</sequence>
<evidence type="ECO:0000313" key="2">
    <source>
        <dbReference type="EMBL" id="PZD95120.1"/>
    </source>
</evidence>
<keyword evidence="1" id="KW-1133">Transmembrane helix</keyword>
<dbReference type="AlphaFoldDB" id="A0A2W1LAF5"/>
<keyword evidence="3" id="KW-1185">Reference proteome</keyword>
<reference evidence="2 3" key="1">
    <citation type="submission" date="2018-06" db="EMBL/GenBank/DDBJ databases">
        <title>Paenibacillus imtechensis sp. nov.</title>
        <authorList>
            <person name="Pinnaka A.K."/>
            <person name="Singh H."/>
            <person name="Kaur M."/>
        </authorList>
    </citation>
    <scope>NUCLEOTIDE SEQUENCE [LARGE SCALE GENOMIC DNA]</scope>
    <source>
        <strain evidence="2 3">SMB1</strain>
    </source>
</reference>
<evidence type="ECO:0000256" key="1">
    <source>
        <dbReference type="SAM" id="Phobius"/>
    </source>
</evidence>
<accession>A0A2W1LAF5</accession>
<gene>
    <name evidence="2" type="ORF">DNH61_14620</name>
</gene>
<keyword evidence="1" id="KW-0812">Transmembrane</keyword>
<comment type="caution">
    <text evidence="2">The sequence shown here is derived from an EMBL/GenBank/DDBJ whole genome shotgun (WGS) entry which is preliminary data.</text>
</comment>